<proteinExistence type="inferred from homology"/>
<dbReference type="InterPro" id="IPR050153">
    <property type="entry name" value="Metal_Ion_Import_ABC"/>
</dbReference>
<dbReference type="InterPro" id="IPR027417">
    <property type="entry name" value="P-loop_NTPase"/>
</dbReference>
<organism evidence="6 7">
    <name type="scientific">Anaeroselena agilis</name>
    <dbReference type="NCBI Taxonomy" id="3063788"/>
    <lineage>
        <taxon>Bacteria</taxon>
        <taxon>Bacillati</taxon>
        <taxon>Bacillota</taxon>
        <taxon>Negativicutes</taxon>
        <taxon>Acetonemataceae</taxon>
        <taxon>Anaeroselena</taxon>
    </lineage>
</organism>
<keyword evidence="2" id="KW-0813">Transport</keyword>
<dbReference type="CDD" id="cd03235">
    <property type="entry name" value="ABC_Metallic_Cations"/>
    <property type="match status" value="1"/>
</dbReference>
<dbReference type="SUPFAM" id="SSF52540">
    <property type="entry name" value="P-loop containing nucleoside triphosphate hydrolases"/>
    <property type="match status" value="1"/>
</dbReference>
<keyword evidence="7" id="KW-1185">Reference proteome</keyword>
<dbReference type="InterPro" id="IPR003593">
    <property type="entry name" value="AAA+_ATPase"/>
</dbReference>
<comment type="similarity">
    <text evidence="1">Belongs to the ABC transporter superfamily.</text>
</comment>
<reference evidence="6 7" key="1">
    <citation type="submission" date="2023-07" db="EMBL/GenBank/DDBJ databases">
        <title>The novel representative of Negativicutes class, Anaeroselena agilis gen. nov. sp. nov.</title>
        <authorList>
            <person name="Prokofeva M.I."/>
            <person name="Elcheninov A.G."/>
            <person name="Klyukina A."/>
            <person name="Kublanov I.V."/>
            <person name="Frolov E.N."/>
            <person name="Podosokorskaya O.A."/>
        </authorList>
    </citation>
    <scope>NUCLEOTIDE SEQUENCE [LARGE SCALE GENOMIC DNA]</scope>
    <source>
        <strain evidence="6 7">4137-cl</strain>
    </source>
</reference>
<evidence type="ECO:0000313" key="6">
    <source>
        <dbReference type="EMBL" id="MDT8901893.1"/>
    </source>
</evidence>
<feature type="domain" description="ABC transporter" evidence="5">
    <location>
        <begin position="4"/>
        <end position="239"/>
    </location>
</feature>
<dbReference type="Proteomes" id="UP001254848">
    <property type="component" value="Unassembled WGS sequence"/>
</dbReference>
<dbReference type="InterPro" id="IPR017871">
    <property type="entry name" value="ABC_transporter-like_CS"/>
</dbReference>
<comment type="caution">
    <text evidence="6">The sequence shown here is derived from an EMBL/GenBank/DDBJ whole genome shotgun (WGS) entry which is preliminary data.</text>
</comment>
<keyword evidence="4 6" id="KW-0067">ATP-binding</keyword>
<dbReference type="PROSITE" id="PS00211">
    <property type="entry name" value="ABC_TRANSPORTER_1"/>
    <property type="match status" value="1"/>
</dbReference>
<evidence type="ECO:0000256" key="1">
    <source>
        <dbReference type="ARBA" id="ARBA00005417"/>
    </source>
</evidence>
<gene>
    <name evidence="6" type="ORF">Q4T40_11605</name>
</gene>
<dbReference type="PANTHER" id="PTHR42734">
    <property type="entry name" value="METAL TRANSPORT SYSTEM ATP-BINDING PROTEIN TM_0124-RELATED"/>
    <property type="match status" value="1"/>
</dbReference>
<dbReference type="InterPro" id="IPR003439">
    <property type="entry name" value="ABC_transporter-like_ATP-bd"/>
</dbReference>
<evidence type="ECO:0000259" key="5">
    <source>
        <dbReference type="PROSITE" id="PS50893"/>
    </source>
</evidence>
<accession>A0ABU3P036</accession>
<dbReference type="PANTHER" id="PTHR42734:SF17">
    <property type="entry name" value="METAL TRANSPORT SYSTEM ATP-BINDING PROTEIN TM_0124-RELATED"/>
    <property type="match status" value="1"/>
</dbReference>
<dbReference type="RefSeq" id="WP_413780391.1">
    <property type="nucleotide sequence ID" value="NZ_JAUOZS010000001.1"/>
</dbReference>
<dbReference type="PROSITE" id="PS50893">
    <property type="entry name" value="ABC_TRANSPORTER_2"/>
    <property type="match status" value="1"/>
</dbReference>
<keyword evidence="3" id="KW-0547">Nucleotide-binding</keyword>
<name>A0ABU3P036_9FIRM</name>
<dbReference type="EMBL" id="JAUOZS010000001">
    <property type="protein sequence ID" value="MDT8901893.1"/>
    <property type="molecule type" value="Genomic_DNA"/>
</dbReference>
<evidence type="ECO:0000256" key="2">
    <source>
        <dbReference type="ARBA" id="ARBA00022448"/>
    </source>
</evidence>
<dbReference type="Gene3D" id="3.40.50.300">
    <property type="entry name" value="P-loop containing nucleotide triphosphate hydrolases"/>
    <property type="match status" value="1"/>
</dbReference>
<dbReference type="GO" id="GO:0005524">
    <property type="term" value="F:ATP binding"/>
    <property type="evidence" value="ECO:0007669"/>
    <property type="project" value="UniProtKB-KW"/>
</dbReference>
<protein>
    <submittedName>
        <fullName evidence="6">Metal ABC transporter ATP-binding protein</fullName>
    </submittedName>
</protein>
<dbReference type="SMART" id="SM00382">
    <property type="entry name" value="AAA"/>
    <property type="match status" value="1"/>
</dbReference>
<sequence length="240" mass="25889">MYDIRLTDVSFSYGDNPVLRGLSMAVAAGEFLAVVGPNGAGKSTMLKLVAGLLRPDCGEVTVAGRTVDEARAAGDIGYVPQNFARNIADFPATVAEIVSLGLVSGRKKKLSREAARHIVDHMLAMVDLKDMRNRRVDELSGGQQQRVMVARALAGNPSLLLLDEPTSGVDYDTSTKIYGLLGQLNQSLGITVVAVSHDIEKVTRWAGRVACINKGLCFLGDCAEFRRVHAQEPHLLYYSS</sequence>
<evidence type="ECO:0000256" key="3">
    <source>
        <dbReference type="ARBA" id="ARBA00022741"/>
    </source>
</evidence>
<evidence type="ECO:0000256" key="4">
    <source>
        <dbReference type="ARBA" id="ARBA00022840"/>
    </source>
</evidence>
<dbReference type="Pfam" id="PF00005">
    <property type="entry name" value="ABC_tran"/>
    <property type="match status" value="1"/>
</dbReference>
<evidence type="ECO:0000313" key="7">
    <source>
        <dbReference type="Proteomes" id="UP001254848"/>
    </source>
</evidence>